<dbReference type="InterPro" id="IPR006073">
    <property type="entry name" value="GTP-bd"/>
</dbReference>
<evidence type="ECO:0000256" key="1">
    <source>
        <dbReference type="ARBA" id="ARBA00022490"/>
    </source>
</evidence>
<dbReference type="Gene3D" id="6.10.250.2860">
    <property type="match status" value="1"/>
</dbReference>
<dbReference type="Proteomes" id="UP000199287">
    <property type="component" value="Unassembled WGS sequence"/>
</dbReference>
<dbReference type="Pfam" id="PF16360">
    <property type="entry name" value="GTP-bdg_M"/>
    <property type="match status" value="1"/>
</dbReference>
<evidence type="ECO:0000256" key="7">
    <source>
        <dbReference type="PIRSR" id="PIRSR006809-1"/>
    </source>
</evidence>
<dbReference type="InterPro" id="IPR032305">
    <property type="entry name" value="GTP-bd_M"/>
</dbReference>
<dbReference type="CDD" id="cd01878">
    <property type="entry name" value="HflX"/>
    <property type="match status" value="1"/>
</dbReference>
<keyword evidence="11" id="KW-1185">Reference proteome</keyword>
<evidence type="ECO:0000259" key="9">
    <source>
        <dbReference type="PROSITE" id="PS51705"/>
    </source>
</evidence>
<feature type="binding site" evidence="8">
    <location>
        <position position="215"/>
    </location>
    <ligand>
        <name>Mg(2+)</name>
        <dbReference type="ChEBI" id="CHEBI:18420"/>
    </ligand>
</feature>
<evidence type="ECO:0000256" key="4">
    <source>
        <dbReference type="ARBA" id="ARBA00022842"/>
    </source>
</evidence>
<evidence type="ECO:0000256" key="2">
    <source>
        <dbReference type="ARBA" id="ARBA00022723"/>
    </source>
</evidence>
<evidence type="ECO:0000313" key="11">
    <source>
        <dbReference type="Proteomes" id="UP000199287"/>
    </source>
</evidence>
<dbReference type="PIRSF" id="PIRSF006809">
    <property type="entry name" value="GTP-binding_hflX_prd"/>
    <property type="match status" value="1"/>
</dbReference>
<proteinExistence type="inferred from homology"/>
<comment type="cofactor">
    <cofactor evidence="8">
        <name>Mg(2+)</name>
        <dbReference type="ChEBI" id="CHEBI:18420"/>
    </cofactor>
</comment>
<gene>
    <name evidence="6" type="primary">hflX</name>
    <name evidence="10" type="ORF">SAMN05192551_10123</name>
</gene>
<dbReference type="RefSeq" id="WP_177208698.1">
    <property type="nucleotide sequence ID" value="NZ_FOQA01000001.1"/>
</dbReference>
<dbReference type="Gene3D" id="3.40.50.11060">
    <property type="entry name" value="GTPase HflX, N-terminal domain"/>
    <property type="match status" value="1"/>
</dbReference>
<feature type="binding site" evidence="7">
    <location>
        <begin position="263"/>
        <end position="266"/>
    </location>
    <ligand>
        <name>GTP</name>
        <dbReference type="ChEBI" id="CHEBI:37565"/>
    </ligand>
</feature>
<reference evidence="11" key="1">
    <citation type="submission" date="2016-10" db="EMBL/GenBank/DDBJ databases">
        <authorList>
            <person name="Varghese N."/>
            <person name="Submissions S."/>
        </authorList>
    </citation>
    <scope>NUCLEOTIDE SEQUENCE [LARGE SCALE GENOMIC DNA]</scope>
    <source>
        <strain evidence="11">Z-7934</strain>
    </source>
</reference>
<evidence type="ECO:0000256" key="6">
    <source>
        <dbReference type="HAMAP-Rule" id="MF_00900"/>
    </source>
</evidence>
<evidence type="ECO:0000256" key="3">
    <source>
        <dbReference type="ARBA" id="ARBA00022741"/>
    </source>
</evidence>
<dbReference type="NCBIfam" id="TIGR03156">
    <property type="entry name" value="GTP_HflX"/>
    <property type="match status" value="1"/>
</dbReference>
<feature type="domain" description="Hflx-type G" evidence="9">
    <location>
        <begin position="202"/>
        <end position="335"/>
    </location>
</feature>
<sequence length="428" mass="49545">MNISNNELKNKGIMLGIYRHKKDQYKIFDEMSELKSLAETCGYHITQKFIQKRTTPHPQYYFGKGKLEEIMTQIDTKTSQAIICNDSISAVQKQKIEELTGFPVLDRFHIILSIFSQRAFSLEGKLQLKLAELQYQMPRLQGKGIEMSRQRGGIGTRGPGEMKLEQDRRHIKQEMGRIKRKLIKIKEQNNIRRKQRNTSEMPLVAVVGYTNAGKSSLVNAFIDISISGQDRKKVLFADQVFSSLEINFRKIMLPDKFEFLVLDTVGFIKKLPHELVEAFNTTLHEISYADLILNVIDGSSAHREMHEETTLQILSDIECDHIPILTVMNKRDLLSTNPAYLTNKESVQWISTKNSEDIKRLIGQIKDTLINYSRVKTFQIPYHRLDLLEYARKNGNITEIDYSENRVVFKGVFEEKAKKLNKWLVEEA</sequence>
<keyword evidence="1 6" id="KW-0963">Cytoplasm</keyword>
<dbReference type="PANTHER" id="PTHR10229">
    <property type="entry name" value="GTP-BINDING PROTEIN HFLX"/>
    <property type="match status" value="1"/>
</dbReference>
<dbReference type="PANTHER" id="PTHR10229:SF0">
    <property type="entry name" value="GTP-BINDING PROTEIN 6-RELATED"/>
    <property type="match status" value="1"/>
</dbReference>
<keyword evidence="2 8" id="KW-0479">Metal-binding</keyword>
<name>A0A1I3A6L7_9FIRM</name>
<comment type="function">
    <text evidence="6">GTPase that associates with the 50S ribosomal subunit and may have a role during protein synthesis or ribosome biogenesis.</text>
</comment>
<comment type="subunit">
    <text evidence="6">Monomer. Associates with the 50S ribosomal subunit.</text>
</comment>
<dbReference type="HAMAP" id="MF_00900">
    <property type="entry name" value="GTPase_HflX"/>
    <property type="match status" value="1"/>
</dbReference>
<organism evidence="10 11">
    <name type="scientific">Tindallia magadiensis</name>
    <dbReference type="NCBI Taxonomy" id="69895"/>
    <lineage>
        <taxon>Bacteria</taxon>
        <taxon>Bacillati</taxon>
        <taxon>Bacillota</taxon>
        <taxon>Clostridia</taxon>
        <taxon>Peptostreptococcales</taxon>
        <taxon>Tindalliaceae</taxon>
        <taxon>Tindallia</taxon>
    </lineage>
</organism>
<dbReference type="GO" id="GO:0046872">
    <property type="term" value="F:metal ion binding"/>
    <property type="evidence" value="ECO:0007669"/>
    <property type="project" value="UniProtKB-KW"/>
</dbReference>
<feature type="binding site" evidence="7">
    <location>
        <begin position="329"/>
        <end position="332"/>
    </location>
    <ligand>
        <name>GTP</name>
        <dbReference type="ChEBI" id="CHEBI:37565"/>
    </ligand>
</feature>
<dbReference type="InterPro" id="IPR016496">
    <property type="entry name" value="GTPase_HflX"/>
</dbReference>
<dbReference type="InterPro" id="IPR027417">
    <property type="entry name" value="P-loop_NTPase"/>
</dbReference>
<evidence type="ECO:0000313" key="10">
    <source>
        <dbReference type="EMBL" id="SFH45545.1"/>
    </source>
</evidence>
<dbReference type="InterPro" id="IPR042108">
    <property type="entry name" value="GTPase_HflX_N_sf"/>
</dbReference>
<feature type="binding site" evidence="7">
    <location>
        <begin position="351"/>
        <end position="353"/>
    </location>
    <ligand>
        <name>GTP</name>
        <dbReference type="ChEBI" id="CHEBI:37565"/>
    </ligand>
</feature>
<dbReference type="GO" id="GO:0003924">
    <property type="term" value="F:GTPase activity"/>
    <property type="evidence" value="ECO:0007669"/>
    <property type="project" value="UniProtKB-UniRule"/>
</dbReference>
<dbReference type="EMBL" id="FOQA01000001">
    <property type="protein sequence ID" value="SFH45545.1"/>
    <property type="molecule type" value="Genomic_DNA"/>
</dbReference>
<dbReference type="Pfam" id="PF01926">
    <property type="entry name" value="MMR_HSR1"/>
    <property type="match status" value="1"/>
</dbReference>
<dbReference type="InterPro" id="IPR025121">
    <property type="entry name" value="GTPase_HflX_N"/>
</dbReference>
<keyword evidence="4 8" id="KW-0460">Magnesium</keyword>
<evidence type="ECO:0000256" key="8">
    <source>
        <dbReference type="PIRSR" id="PIRSR006809-2"/>
    </source>
</evidence>
<feature type="binding site" evidence="7">
    <location>
        <begin position="208"/>
        <end position="215"/>
    </location>
    <ligand>
        <name>GTP</name>
        <dbReference type="ChEBI" id="CHEBI:37565"/>
    </ligand>
</feature>
<protein>
    <recommendedName>
        <fullName evidence="6">GTPase HflX</fullName>
    </recommendedName>
    <alternativeName>
        <fullName evidence="6">GTP-binding protein HflX</fullName>
    </alternativeName>
</protein>
<dbReference type="GO" id="GO:0043022">
    <property type="term" value="F:ribosome binding"/>
    <property type="evidence" value="ECO:0007669"/>
    <property type="project" value="TreeGrafter"/>
</dbReference>
<dbReference type="FunFam" id="3.40.50.11060:FF:000001">
    <property type="entry name" value="GTPase HflX"/>
    <property type="match status" value="1"/>
</dbReference>
<dbReference type="Gene3D" id="3.40.50.300">
    <property type="entry name" value="P-loop containing nucleotide triphosphate hydrolases"/>
    <property type="match status" value="1"/>
</dbReference>
<accession>A0A1I3A6L7</accession>
<dbReference type="PROSITE" id="PS51705">
    <property type="entry name" value="G_HFLX"/>
    <property type="match status" value="1"/>
</dbReference>
<keyword evidence="5 6" id="KW-0342">GTP-binding</keyword>
<keyword evidence="3 6" id="KW-0547">Nucleotide-binding</keyword>
<dbReference type="Pfam" id="PF13167">
    <property type="entry name" value="GTP-bdg_N"/>
    <property type="match status" value="1"/>
</dbReference>
<dbReference type="STRING" id="69895.SAMN05192551_10123"/>
<comment type="similarity">
    <text evidence="6">Belongs to the TRAFAC class OBG-HflX-like GTPase superfamily. HflX GTPase family.</text>
</comment>
<comment type="subcellular location">
    <subcellularLocation>
        <location evidence="6">Cytoplasm</location>
    </subcellularLocation>
    <text evidence="6">May associate with membranes.</text>
</comment>
<dbReference type="GO" id="GO:0005737">
    <property type="term" value="C:cytoplasm"/>
    <property type="evidence" value="ECO:0007669"/>
    <property type="project" value="UniProtKB-SubCell"/>
</dbReference>
<dbReference type="InterPro" id="IPR030394">
    <property type="entry name" value="G_HFLX_dom"/>
</dbReference>
<dbReference type="GO" id="GO:0005525">
    <property type="term" value="F:GTP binding"/>
    <property type="evidence" value="ECO:0007669"/>
    <property type="project" value="UniProtKB-UniRule"/>
</dbReference>
<dbReference type="AlphaFoldDB" id="A0A1I3A6L7"/>
<dbReference type="SUPFAM" id="SSF52540">
    <property type="entry name" value="P-loop containing nucleoside triphosphate hydrolases"/>
    <property type="match status" value="1"/>
</dbReference>
<evidence type="ECO:0000256" key="5">
    <source>
        <dbReference type="ARBA" id="ARBA00023134"/>
    </source>
</evidence>